<evidence type="ECO:0000256" key="1">
    <source>
        <dbReference type="ARBA" id="ARBA00001049"/>
    </source>
</evidence>
<dbReference type="EMBL" id="CP003345">
    <property type="protein sequence ID" value="AFM05257.1"/>
    <property type="molecule type" value="Genomic_DNA"/>
</dbReference>
<evidence type="ECO:0000256" key="6">
    <source>
        <dbReference type="ARBA" id="ARBA00023145"/>
    </source>
</evidence>
<dbReference type="eggNOG" id="COG0405">
    <property type="taxonomic scope" value="Bacteria"/>
</dbReference>
<dbReference type="GO" id="GO:0006750">
    <property type="term" value="P:glutathione biosynthetic process"/>
    <property type="evidence" value="ECO:0007669"/>
    <property type="project" value="UniProtKB-KW"/>
</dbReference>
<dbReference type="EC" id="3.4.19.13" evidence="11"/>
<dbReference type="STRING" id="880071.Fleli_2907"/>
<feature type="binding site" evidence="10">
    <location>
        <position position="523"/>
    </location>
    <ligand>
        <name>L-glutamate</name>
        <dbReference type="ChEBI" id="CHEBI:29985"/>
    </ligand>
</feature>
<dbReference type="InterPro" id="IPR051792">
    <property type="entry name" value="GGT_bact"/>
</dbReference>
<dbReference type="Gene3D" id="3.60.20.40">
    <property type="match status" value="1"/>
</dbReference>
<dbReference type="GO" id="GO:0006751">
    <property type="term" value="P:glutathione catabolic process"/>
    <property type="evidence" value="ECO:0007669"/>
    <property type="project" value="UniProtKB-UniRule"/>
</dbReference>
<feature type="binding site" evidence="10">
    <location>
        <begin position="442"/>
        <end position="444"/>
    </location>
    <ligand>
        <name>L-glutamate</name>
        <dbReference type="ChEBI" id="CHEBI:29985"/>
    </ligand>
</feature>
<dbReference type="InterPro" id="IPR029055">
    <property type="entry name" value="Ntn_hydrolases_N"/>
</dbReference>
<dbReference type="KEGG" id="fli:Fleli_2907"/>
<keyword evidence="5 11" id="KW-0378">Hydrolase</keyword>
<dbReference type="InterPro" id="IPR000101">
    <property type="entry name" value="GGT_peptidase"/>
</dbReference>
<evidence type="ECO:0000256" key="11">
    <source>
        <dbReference type="RuleBase" id="RU368036"/>
    </source>
</evidence>
<dbReference type="NCBIfam" id="TIGR00066">
    <property type="entry name" value="g_glut_trans"/>
    <property type="match status" value="1"/>
</dbReference>
<comment type="similarity">
    <text evidence="3 11">Belongs to the gamma-glutamyltransferase family.</text>
</comment>
<dbReference type="EC" id="2.3.2.2" evidence="11"/>
<dbReference type="MEROPS" id="T03.001"/>
<dbReference type="PATRIC" id="fig|880071.3.peg.2900"/>
<dbReference type="GO" id="GO:0036374">
    <property type="term" value="F:glutathione hydrolase activity"/>
    <property type="evidence" value="ECO:0007669"/>
    <property type="project" value="UniProtKB-UniRule"/>
</dbReference>
<feature type="binding site" evidence="10">
    <location>
        <begin position="495"/>
        <end position="496"/>
    </location>
    <ligand>
        <name>L-glutamate</name>
        <dbReference type="ChEBI" id="CHEBI:29985"/>
    </ligand>
</feature>
<reference evidence="13" key="1">
    <citation type="submission" date="2012-06" db="EMBL/GenBank/DDBJ databases">
        <title>The complete genome of Flexibacter litoralis DSM 6794.</title>
        <authorList>
            <person name="Lucas S."/>
            <person name="Copeland A."/>
            <person name="Lapidus A."/>
            <person name="Glavina del Rio T."/>
            <person name="Dalin E."/>
            <person name="Tice H."/>
            <person name="Bruce D."/>
            <person name="Goodwin L."/>
            <person name="Pitluck S."/>
            <person name="Peters L."/>
            <person name="Ovchinnikova G."/>
            <person name="Lu M."/>
            <person name="Kyrpides N."/>
            <person name="Mavromatis K."/>
            <person name="Ivanova N."/>
            <person name="Brettin T."/>
            <person name="Detter J.C."/>
            <person name="Han C."/>
            <person name="Larimer F."/>
            <person name="Land M."/>
            <person name="Hauser L."/>
            <person name="Markowitz V."/>
            <person name="Cheng J.-F."/>
            <person name="Hugenholtz P."/>
            <person name="Woyke T."/>
            <person name="Wu D."/>
            <person name="Spring S."/>
            <person name="Lang E."/>
            <person name="Kopitz M."/>
            <person name="Brambilla E."/>
            <person name="Klenk H.-P."/>
            <person name="Eisen J.A."/>
        </authorList>
    </citation>
    <scope>NUCLEOTIDE SEQUENCE [LARGE SCALE GENOMIC DNA]</scope>
    <source>
        <strain evidence="13">ATCC 23117 / DSM 6794 / NBRC 15988 / NCIMB 1366 / Sio-4</strain>
    </source>
</reference>
<evidence type="ECO:0000256" key="2">
    <source>
        <dbReference type="ARBA" id="ARBA00001089"/>
    </source>
</evidence>
<comment type="subunit">
    <text evidence="11">This enzyme consists of two polypeptide chains, which are synthesized in precursor form from a single polypeptide.</text>
</comment>
<dbReference type="InterPro" id="IPR043138">
    <property type="entry name" value="GGT_lsub"/>
</dbReference>
<feature type="binding site" evidence="10">
    <location>
        <position position="129"/>
    </location>
    <ligand>
        <name>L-glutamate</name>
        <dbReference type="ChEBI" id="CHEBI:29985"/>
    </ligand>
</feature>
<keyword evidence="13" id="KW-1185">Reference proteome</keyword>
<gene>
    <name evidence="12" type="ordered locus">Fleli_2907</name>
</gene>
<evidence type="ECO:0000256" key="7">
    <source>
        <dbReference type="ARBA" id="ARBA00023315"/>
    </source>
</evidence>
<evidence type="ECO:0000256" key="8">
    <source>
        <dbReference type="ARBA" id="ARBA00047417"/>
    </source>
</evidence>
<evidence type="ECO:0000256" key="10">
    <source>
        <dbReference type="PIRSR" id="PIRSR600101-2"/>
    </source>
</evidence>
<dbReference type="InterPro" id="IPR043137">
    <property type="entry name" value="GGT_ssub_C"/>
</dbReference>
<feature type="binding site" evidence="10">
    <location>
        <position position="466"/>
    </location>
    <ligand>
        <name>L-glutamate</name>
        <dbReference type="ChEBI" id="CHEBI:29985"/>
    </ligand>
</feature>
<dbReference type="UniPathway" id="UPA00204"/>
<dbReference type="PANTHER" id="PTHR43199:SF1">
    <property type="entry name" value="GLUTATHIONE HYDROLASE PROENZYME"/>
    <property type="match status" value="1"/>
</dbReference>
<comment type="pathway">
    <text evidence="11">Sulfur metabolism; glutathione metabolism.</text>
</comment>
<keyword evidence="11" id="KW-0317">Glutathione biosynthesis</keyword>
<dbReference type="OrthoDB" id="9781342at2"/>
<keyword evidence="7 11" id="KW-0012">Acyltransferase</keyword>
<accession>I4AMS2</accession>
<dbReference type="Pfam" id="PF01019">
    <property type="entry name" value="G_glu_transpept"/>
    <property type="match status" value="1"/>
</dbReference>
<organism evidence="12 13">
    <name type="scientific">Bernardetia litoralis (strain ATCC 23117 / DSM 6794 / NBRC 15988 / NCIMB 1366 / Fx l1 / Sio-4)</name>
    <name type="common">Flexibacter litoralis</name>
    <dbReference type="NCBI Taxonomy" id="880071"/>
    <lineage>
        <taxon>Bacteria</taxon>
        <taxon>Pseudomonadati</taxon>
        <taxon>Bacteroidota</taxon>
        <taxon>Cytophagia</taxon>
        <taxon>Cytophagales</taxon>
        <taxon>Bernardetiaceae</taxon>
        <taxon>Bernardetia</taxon>
    </lineage>
</organism>
<feature type="active site" description="Nucleophile" evidence="9">
    <location>
        <position position="424"/>
    </location>
</feature>
<comment type="catalytic activity">
    <reaction evidence="1 11">
        <text>an S-substituted glutathione + H2O = an S-substituted L-cysteinylglycine + L-glutamate</text>
        <dbReference type="Rhea" id="RHEA:59468"/>
        <dbReference type="ChEBI" id="CHEBI:15377"/>
        <dbReference type="ChEBI" id="CHEBI:29985"/>
        <dbReference type="ChEBI" id="CHEBI:90779"/>
        <dbReference type="ChEBI" id="CHEBI:143103"/>
        <dbReference type="EC" id="3.4.19.13"/>
    </reaction>
</comment>
<sequence precursor="true">MNKNYFSSGRVYIFSIFLLLFVLFFSCKTNPTNQNLDKTELRPSLKSIYPYVQTDQKGVLGKNGMVVTAHPLASQIGLEILKKGGNAFDAAIAVKFALAVAYPRAGNIAGGGFAILRFKNGESTALDFRETAPLSSTTTMYLDEDKKPLSHLSQEGHLSVGVPASVAGMVELFEKQGSKNLSWEELIKPSIKLAQNGIILTENEANKLNDYQEEFRKWNDEKNCVFIYKGNNTSKWTKGDTIIQKQLAETLTRIKNEKRAGFYKGKTAELLLKEINKGKGIITQKDLDDYKPVWRKPISQTISLANSDKKTAYTILSMPPPSSGGIALAQLMQGFTNYINQNRSPLNLKHNSATTLHILTELERRVYADRATYLGDPGFYDVPQKMLLDSSYNMERNSTISLFKKTPSDSIKEGKVNSIESMETTHFSITDKEGNAISLTTTLNGNYGSKVMVSGAGFFLNNEMDDFSIKAGFPNQFGLVGAEANKIEANKRMLSSMTPTIIEKVNPKTGKNELFMVLGTPGGSTIITTVFQVILNVTVFEMDIQDAINAKRVHHQWLPDEVYYENLDDAVITKLKKLGHKLKKVGQLGKTEAILVLPNGDFVGAADYLRGDDTALGY</sequence>
<dbReference type="Gene3D" id="1.10.246.130">
    <property type="match status" value="1"/>
</dbReference>
<name>I4AMS2_BERLS</name>
<dbReference type="PRINTS" id="PR01210">
    <property type="entry name" value="GGTRANSPTASE"/>
</dbReference>
<dbReference type="AlphaFoldDB" id="I4AMS2"/>
<comment type="catalytic activity">
    <reaction evidence="8 11">
        <text>an N-terminal (5-L-glutamyl)-[peptide] + an alpha-amino acid = 5-L-glutamyl amino acid + an N-terminal L-alpha-aminoacyl-[peptide]</text>
        <dbReference type="Rhea" id="RHEA:23904"/>
        <dbReference type="Rhea" id="RHEA-COMP:9780"/>
        <dbReference type="Rhea" id="RHEA-COMP:9795"/>
        <dbReference type="ChEBI" id="CHEBI:77644"/>
        <dbReference type="ChEBI" id="CHEBI:78597"/>
        <dbReference type="ChEBI" id="CHEBI:78599"/>
        <dbReference type="ChEBI" id="CHEBI:78608"/>
        <dbReference type="EC" id="2.3.2.2"/>
    </reaction>
</comment>
<comment type="catalytic activity">
    <reaction evidence="2 11">
        <text>glutathione + H2O = L-cysteinylglycine + L-glutamate</text>
        <dbReference type="Rhea" id="RHEA:28807"/>
        <dbReference type="ChEBI" id="CHEBI:15377"/>
        <dbReference type="ChEBI" id="CHEBI:29985"/>
        <dbReference type="ChEBI" id="CHEBI:57925"/>
        <dbReference type="ChEBI" id="CHEBI:61694"/>
        <dbReference type="EC" id="3.4.19.13"/>
    </reaction>
</comment>
<keyword evidence="6 11" id="KW-0865">Zymogen</keyword>
<dbReference type="HOGENOM" id="CLU_014813_0_3_10"/>
<dbReference type="GO" id="GO:0103068">
    <property type="term" value="F:leukotriene C4 gamma-glutamyl transferase activity"/>
    <property type="evidence" value="ECO:0007669"/>
    <property type="project" value="UniProtKB-EC"/>
</dbReference>
<evidence type="ECO:0000256" key="9">
    <source>
        <dbReference type="PIRSR" id="PIRSR600101-1"/>
    </source>
</evidence>
<evidence type="ECO:0000313" key="13">
    <source>
        <dbReference type="Proteomes" id="UP000006054"/>
    </source>
</evidence>
<dbReference type="PROSITE" id="PS51257">
    <property type="entry name" value="PROKAR_LIPOPROTEIN"/>
    <property type="match status" value="1"/>
</dbReference>
<protein>
    <recommendedName>
        <fullName evidence="11">Glutathione hydrolase proenzyme</fullName>
        <ecNumber evidence="11">2.3.2.2</ecNumber>
        <ecNumber evidence="11">3.4.19.13</ecNumber>
    </recommendedName>
    <component>
        <recommendedName>
            <fullName evidence="11">Glutathione hydrolase large chain</fullName>
        </recommendedName>
    </component>
    <component>
        <recommendedName>
            <fullName evidence="11">Glutathione hydrolase small chain</fullName>
        </recommendedName>
    </component>
</protein>
<dbReference type="RefSeq" id="WP_014798691.1">
    <property type="nucleotide sequence ID" value="NC_018018.1"/>
</dbReference>
<dbReference type="SUPFAM" id="SSF56235">
    <property type="entry name" value="N-terminal nucleophile aminohydrolases (Ntn hydrolases)"/>
    <property type="match status" value="1"/>
</dbReference>
<comment type="PTM">
    <text evidence="11">Cleaved by autocatalysis into a large and a small subunit.</text>
</comment>
<evidence type="ECO:0000256" key="4">
    <source>
        <dbReference type="ARBA" id="ARBA00022679"/>
    </source>
</evidence>
<proteinExistence type="inferred from homology"/>
<evidence type="ECO:0000256" key="5">
    <source>
        <dbReference type="ARBA" id="ARBA00022801"/>
    </source>
</evidence>
<keyword evidence="4 11" id="KW-0808">Transferase</keyword>
<evidence type="ECO:0000256" key="3">
    <source>
        <dbReference type="ARBA" id="ARBA00009381"/>
    </source>
</evidence>
<evidence type="ECO:0000313" key="12">
    <source>
        <dbReference type="EMBL" id="AFM05257.1"/>
    </source>
</evidence>
<dbReference type="PANTHER" id="PTHR43199">
    <property type="entry name" value="GLUTATHIONE HYDROLASE"/>
    <property type="match status" value="1"/>
</dbReference>
<dbReference type="Proteomes" id="UP000006054">
    <property type="component" value="Chromosome"/>
</dbReference>